<dbReference type="Gene3D" id="2.10.25.10">
    <property type="entry name" value="Laminin"/>
    <property type="match status" value="1"/>
</dbReference>
<feature type="region of interest" description="Disordered" evidence="1">
    <location>
        <begin position="997"/>
        <end position="1018"/>
    </location>
</feature>
<keyword evidence="2" id="KW-1133">Transmembrane helix</keyword>
<dbReference type="SMART" id="SM00135">
    <property type="entry name" value="LY"/>
    <property type="match status" value="3"/>
</dbReference>
<dbReference type="EMBL" id="CAJPWZ010001662">
    <property type="protein sequence ID" value="CAG2220489.1"/>
    <property type="molecule type" value="Genomic_DNA"/>
</dbReference>
<evidence type="ECO:0000259" key="3">
    <source>
        <dbReference type="Pfam" id="PF26129"/>
    </source>
</evidence>
<protein>
    <recommendedName>
        <fullName evidence="3">Vwde helical domain-containing protein</fullName>
    </recommendedName>
</protein>
<reference evidence="4" key="1">
    <citation type="submission" date="2021-03" db="EMBL/GenBank/DDBJ databases">
        <authorList>
            <person name="Bekaert M."/>
        </authorList>
    </citation>
    <scope>NUCLEOTIDE SEQUENCE</scope>
</reference>
<gene>
    <name evidence="4" type="ORF">MEDL_33942</name>
</gene>
<feature type="region of interest" description="Disordered" evidence="1">
    <location>
        <begin position="591"/>
        <end position="610"/>
    </location>
</feature>
<dbReference type="Pfam" id="PF26129">
    <property type="entry name" value="Vwde"/>
    <property type="match status" value="1"/>
</dbReference>
<feature type="domain" description="Vwde helical" evidence="3">
    <location>
        <begin position="741"/>
        <end position="826"/>
    </location>
</feature>
<comment type="caution">
    <text evidence="4">The sequence shown here is derived from an EMBL/GenBank/DDBJ whole genome shotgun (WGS) entry which is preliminary data.</text>
</comment>
<feature type="compositionally biased region" description="Polar residues" evidence="1">
    <location>
        <begin position="593"/>
        <end position="602"/>
    </location>
</feature>
<sequence>MNDKTITILVVMVKEQRNFPQIDYHRTRSLIYWADSTYATIHRTCYPCDSNERQIEDILPKSSKYRPHSVAVDSEHDHIYWSERNYKAVFRSELDGTNEVEIIRSSAEIGYITLDVNNNWMYYMDNEVGTINRCTLNGKNRTTIISDAVMTMDTRILLVDFRRSISDNIIEEGWYRVYSDNGDAMPTAPPGTKYCGTTYPFWLNGSGLVKCPEGMSSETGYDPGCSSNFPTDSVSVKVKAMSIEVETVPEPNYDQTSSSVSIFKCEFEDPSNGTYGYDVYWYISGDVIKINKHLLFEDITDSISLNATEWHGKYKMNMEVKCAIRMRNSKQSTPGPYLNSPIFKAGLYPESFFYAVNEGESINITFTSSVPVGCNGSNCELIFYIRQWADTSSCTNGIVNRDILIKAEFCGISFGNSTGIEKKALQVYGYNDGLYNINNRNAYIELYTSSVSKSNTIWEDVYIEPIRVMVKDKDIALLNRLCQSYNDPHFRTFDGNTMIIWVHALFTSCGSGLPGASCLCGIAIRSKCSLFVLRTCEQISRREKHLLQQPIVSLTSCDENDMTVIHTNDDYKAVHKCGFYQTISGRHKHSKRSVWSSSTTPDQSDDFTLRGNGQVTDEQIFADSWKITAGMVEEQLFVKEPAFLKTCNDSNDRNLPVDNYENIPNFGTFCACEQQRGSSQSPNGHCNLTQINEQCSKSQSSSSAYVHYTRCSQSERRRRAVDSSNRQILSDNDDFPPLTFRYGWTSGGAYNICSQFISEALQKDMYKAYVDVPDEKFIEACVKDIEIAGDTTFLTDTINTMTTSIMSELLKTENLYMEKSSDGSQTLLEYFSSTLCKNSCGGNGICKSGVCKCDSGFIGGDCSFDISIPPTDVILPLNGACKLRSRSCKTTNIFGEFFSTSVWCKRRHFEILQNDVRYTSDEDIVLATYRNSFMITMDIPASRKKRSTDTAVLSDGYDINVMMIVIPITVSVVVIVVIVGIVCFKLKAKVLRKKNASYKEEPDQKETPSNNCKQQHSTSRIDFQFAEEKDEDVVAEQNTTQKKMIYRKEVLKK</sequence>
<feature type="transmembrane region" description="Helical" evidence="2">
    <location>
        <begin position="961"/>
        <end position="984"/>
    </location>
</feature>
<organism evidence="4 5">
    <name type="scientific">Mytilus edulis</name>
    <name type="common">Blue mussel</name>
    <dbReference type="NCBI Taxonomy" id="6550"/>
    <lineage>
        <taxon>Eukaryota</taxon>
        <taxon>Metazoa</taxon>
        <taxon>Spiralia</taxon>
        <taxon>Lophotrochozoa</taxon>
        <taxon>Mollusca</taxon>
        <taxon>Bivalvia</taxon>
        <taxon>Autobranchia</taxon>
        <taxon>Pteriomorphia</taxon>
        <taxon>Mytilida</taxon>
        <taxon>Mytiloidea</taxon>
        <taxon>Mytilidae</taxon>
        <taxon>Mytilinae</taxon>
        <taxon>Mytilus</taxon>
    </lineage>
</organism>
<evidence type="ECO:0000256" key="1">
    <source>
        <dbReference type="SAM" id="MobiDB-lite"/>
    </source>
</evidence>
<dbReference type="SUPFAM" id="SSF63825">
    <property type="entry name" value="YWTD domain"/>
    <property type="match status" value="1"/>
</dbReference>
<evidence type="ECO:0000313" key="5">
    <source>
        <dbReference type="Proteomes" id="UP000683360"/>
    </source>
</evidence>
<dbReference type="PANTHER" id="PTHR46513">
    <property type="entry name" value="VITELLOGENIN RECEPTOR-LIKE PROTEIN-RELATED-RELATED"/>
    <property type="match status" value="1"/>
</dbReference>
<dbReference type="InterPro" id="IPR000033">
    <property type="entry name" value="LDLR_classB_rpt"/>
</dbReference>
<evidence type="ECO:0000256" key="2">
    <source>
        <dbReference type="SAM" id="Phobius"/>
    </source>
</evidence>
<feature type="compositionally biased region" description="Basic and acidic residues" evidence="1">
    <location>
        <begin position="997"/>
        <end position="1006"/>
    </location>
</feature>
<dbReference type="InterPro" id="IPR050778">
    <property type="entry name" value="Cueball_EGF_LRP_Nidogen"/>
</dbReference>
<dbReference type="OrthoDB" id="6262482at2759"/>
<dbReference type="InterPro" id="IPR011042">
    <property type="entry name" value="6-blade_b-propeller_TolB-like"/>
</dbReference>
<dbReference type="AlphaFoldDB" id="A0A8S3SJR1"/>
<keyword evidence="2" id="KW-0472">Membrane</keyword>
<dbReference type="InterPro" id="IPR058727">
    <property type="entry name" value="Helical_Vwde"/>
</dbReference>
<dbReference type="Proteomes" id="UP000683360">
    <property type="component" value="Unassembled WGS sequence"/>
</dbReference>
<keyword evidence="2" id="KW-0812">Transmembrane</keyword>
<name>A0A8S3SJR1_MYTED</name>
<evidence type="ECO:0000313" key="4">
    <source>
        <dbReference type="EMBL" id="CAG2220489.1"/>
    </source>
</evidence>
<feature type="compositionally biased region" description="Polar residues" evidence="1">
    <location>
        <begin position="1007"/>
        <end position="1018"/>
    </location>
</feature>
<dbReference type="Gene3D" id="2.120.10.30">
    <property type="entry name" value="TolB, C-terminal domain"/>
    <property type="match status" value="1"/>
</dbReference>
<accession>A0A8S3SJR1</accession>
<keyword evidence="5" id="KW-1185">Reference proteome</keyword>
<proteinExistence type="predicted"/>